<dbReference type="Proteomes" id="UP001168537">
    <property type="component" value="Unassembled WGS sequence"/>
</dbReference>
<dbReference type="NCBIfam" id="NF004846">
    <property type="entry name" value="PRK06197.1"/>
    <property type="match status" value="1"/>
</dbReference>
<evidence type="ECO:0000313" key="3">
    <source>
        <dbReference type="Proteomes" id="UP001168537"/>
    </source>
</evidence>
<dbReference type="EMBL" id="JAUHJR010000004">
    <property type="protein sequence ID" value="MDN4161971.1"/>
    <property type="molecule type" value="Genomic_DNA"/>
</dbReference>
<comment type="caution">
    <text evidence="2">The sequence shown here is derived from an EMBL/GenBank/DDBJ whole genome shotgun (WGS) entry which is preliminary data.</text>
</comment>
<gene>
    <name evidence="2" type="ORF">QWY29_11465</name>
</gene>
<protein>
    <submittedName>
        <fullName evidence="2">Oxidoreductase</fullName>
    </submittedName>
</protein>
<accession>A0ABT8EUX3</accession>
<sequence length="305" mass="32373">MPKLSEVHRSRVPRWRDVPPQHGRRFVVTGASSGIGLEVARALGSAGAEVVLAVRDRAKGERVAADLPGRAEGRVEVRVLDVADLSSVRAFADGLDRVDVLVNNAGVLGLPEGRTVDGFEATLATNHLGHFALSNLLLPRLADRVVVTGSRAHLHGDLDPDDLAWERRTYRPYAAYAASKLANLLFLAELQRRLTAAGSTLRATGAHPGSTATAITASSGSAALAWVGSWGHRLAGMEPWQGALPTLYAATMDVPGNTYVGPHGPGEMQGWPTTARRAPAALDPGLARRLWERSEELTGVAFPCA</sequence>
<dbReference type="PANTHER" id="PTHR43157:SF31">
    <property type="entry name" value="PHOSPHATIDYLINOSITOL-GLYCAN BIOSYNTHESIS CLASS F PROTEIN"/>
    <property type="match status" value="1"/>
</dbReference>
<dbReference type="PRINTS" id="PR00081">
    <property type="entry name" value="GDHRDH"/>
</dbReference>
<evidence type="ECO:0000313" key="2">
    <source>
        <dbReference type="EMBL" id="MDN4161971.1"/>
    </source>
</evidence>
<organism evidence="2 3">
    <name type="scientific">Nocardioides abyssi</name>
    <dbReference type="NCBI Taxonomy" id="3058370"/>
    <lineage>
        <taxon>Bacteria</taxon>
        <taxon>Bacillati</taxon>
        <taxon>Actinomycetota</taxon>
        <taxon>Actinomycetes</taxon>
        <taxon>Propionibacteriales</taxon>
        <taxon>Nocardioidaceae</taxon>
        <taxon>Nocardioides</taxon>
    </lineage>
</organism>
<evidence type="ECO:0000256" key="1">
    <source>
        <dbReference type="ARBA" id="ARBA00023002"/>
    </source>
</evidence>
<dbReference type="SUPFAM" id="SSF51735">
    <property type="entry name" value="NAD(P)-binding Rossmann-fold domains"/>
    <property type="match status" value="1"/>
</dbReference>
<reference evidence="2" key="1">
    <citation type="submission" date="2023-06" db="EMBL/GenBank/DDBJ databases">
        <title>Draft genome sequence of Nocardioides sp. SOB72.</title>
        <authorList>
            <person name="Zhang G."/>
        </authorList>
    </citation>
    <scope>NUCLEOTIDE SEQUENCE</scope>
    <source>
        <strain evidence="2">SOB72</strain>
    </source>
</reference>
<dbReference type="Gene3D" id="3.40.50.720">
    <property type="entry name" value="NAD(P)-binding Rossmann-like Domain"/>
    <property type="match status" value="1"/>
</dbReference>
<keyword evidence="1" id="KW-0560">Oxidoreductase</keyword>
<dbReference type="Pfam" id="PF00106">
    <property type="entry name" value="adh_short"/>
    <property type="match status" value="1"/>
</dbReference>
<keyword evidence="3" id="KW-1185">Reference proteome</keyword>
<dbReference type="PANTHER" id="PTHR43157">
    <property type="entry name" value="PHOSPHATIDYLINOSITOL-GLYCAN BIOSYNTHESIS CLASS F PROTEIN-RELATED"/>
    <property type="match status" value="1"/>
</dbReference>
<dbReference type="InterPro" id="IPR036291">
    <property type="entry name" value="NAD(P)-bd_dom_sf"/>
</dbReference>
<dbReference type="RefSeq" id="WP_300960937.1">
    <property type="nucleotide sequence ID" value="NZ_JAUHJR010000004.1"/>
</dbReference>
<name>A0ABT8EUX3_9ACTN</name>
<proteinExistence type="predicted"/>
<dbReference type="InterPro" id="IPR002347">
    <property type="entry name" value="SDR_fam"/>
</dbReference>